<gene>
    <name evidence="2" type="ORF">BJY16_001785</name>
</gene>
<dbReference type="Proteomes" id="UP000546162">
    <property type="component" value="Unassembled WGS sequence"/>
</dbReference>
<evidence type="ECO:0000313" key="3">
    <source>
        <dbReference type="Proteomes" id="UP000546162"/>
    </source>
</evidence>
<sequence length="309" mass="32459">MSEHTPQHHTALPASTDPAPLDGAQTDLVAGDPPTPITVWRTARTEADAGRSIGARLAERLIAAYSRPGEIVVDLTDRHALTRACAIGGREHRPAWFTDAASMIVGPPSPTTFTDGVLEVDAEDSDEVDPPAVSLWFGDDLTDRDLHAAGTPVALPADGSLHGVTSLVVARWPLDANGAAANRVRLAWLLSACAQLLRPGGCLILVVAVATGTPPAPEDFTGVVQAAAGVRLGYLQHIVAVAADTDGDAFIYHLTTDEELLALTSATDGWQAQHVRVHADLLVFSQIRQPGSARRTRGGTDRQGGGRRG</sequence>
<protein>
    <submittedName>
        <fullName evidence="2">Uncharacterized protein</fullName>
    </submittedName>
</protein>
<keyword evidence="3" id="KW-1185">Reference proteome</keyword>
<comment type="caution">
    <text evidence="2">The sequence shown here is derived from an EMBL/GenBank/DDBJ whole genome shotgun (WGS) entry which is preliminary data.</text>
</comment>
<dbReference type="AlphaFoldDB" id="A0A7W7GU59"/>
<dbReference type="EMBL" id="JACHNB010000001">
    <property type="protein sequence ID" value="MBB4738326.1"/>
    <property type="molecule type" value="Genomic_DNA"/>
</dbReference>
<name>A0A7W7GU59_9ACTN</name>
<organism evidence="2 3">
    <name type="scientific">Actinoplanes octamycinicus</name>
    <dbReference type="NCBI Taxonomy" id="135948"/>
    <lineage>
        <taxon>Bacteria</taxon>
        <taxon>Bacillati</taxon>
        <taxon>Actinomycetota</taxon>
        <taxon>Actinomycetes</taxon>
        <taxon>Micromonosporales</taxon>
        <taxon>Micromonosporaceae</taxon>
        <taxon>Actinoplanes</taxon>
    </lineage>
</organism>
<dbReference type="RefSeq" id="WP_185038606.1">
    <property type="nucleotide sequence ID" value="NZ_BAABFG010000005.1"/>
</dbReference>
<feature type="region of interest" description="Disordered" evidence="1">
    <location>
        <begin position="290"/>
        <end position="309"/>
    </location>
</feature>
<proteinExistence type="predicted"/>
<accession>A0A7W7GU59</accession>
<evidence type="ECO:0000313" key="2">
    <source>
        <dbReference type="EMBL" id="MBB4738326.1"/>
    </source>
</evidence>
<reference evidence="2 3" key="1">
    <citation type="submission" date="2020-08" db="EMBL/GenBank/DDBJ databases">
        <title>Sequencing the genomes of 1000 actinobacteria strains.</title>
        <authorList>
            <person name="Klenk H.-P."/>
        </authorList>
    </citation>
    <scope>NUCLEOTIDE SEQUENCE [LARGE SCALE GENOMIC DNA]</scope>
    <source>
        <strain evidence="2 3">DSM 45809</strain>
    </source>
</reference>
<evidence type="ECO:0000256" key="1">
    <source>
        <dbReference type="SAM" id="MobiDB-lite"/>
    </source>
</evidence>
<feature type="region of interest" description="Disordered" evidence="1">
    <location>
        <begin position="1"/>
        <end position="34"/>
    </location>
</feature>